<dbReference type="Proteomes" id="UP000053825">
    <property type="component" value="Unassembled WGS sequence"/>
</dbReference>
<name>A0A0L7R616_9HYME</name>
<feature type="region of interest" description="Disordered" evidence="1">
    <location>
        <begin position="798"/>
        <end position="853"/>
    </location>
</feature>
<feature type="transmembrane region" description="Helical" evidence="2">
    <location>
        <begin position="32"/>
        <end position="51"/>
    </location>
</feature>
<evidence type="ECO:0000259" key="3">
    <source>
        <dbReference type="SMART" id="SM00703"/>
    </source>
</evidence>
<feature type="transmembrane region" description="Helical" evidence="2">
    <location>
        <begin position="527"/>
        <end position="544"/>
    </location>
</feature>
<feature type="transmembrane region" description="Helical" evidence="2">
    <location>
        <begin position="301"/>
        <end position="317"/>
    </location>
</feature>
<feature type="transmembrane region" description="Helical" evidence="2">
    <location>
        <begin position="670"/>
        <end position="695"/>
    </location>
</feature>
<dbReference type="OrthoDB" id="207378at2759"/>
<dbReference type="SMART" id="SM00703">
    <property type="entry name" value="NRF"/>
    <property type="match status" value="1"/>
</dbReference>
<evidence type="ECO:0000313" key="4">
    <source>
        <dbReference type="EMBL" id="KOC66332.1"/>
    </source>
</evidence>
<feature type="transmembrane region" description="Helical" evidence="2">
    <location>
        <begin position="556"/>
        <end position="580"/>
    </location>
</feature>
<evidence type="ECO:0000256" key="2">
    <source>
        <dbReference type="SAM" id="Phobius"/>
    </source>
</evidence>
<dbReference type="InterPro" id="IPR052728">
    <property type="entry name" value="O2_lipid_transport_reg"/>
</dbReference>
<feature type="transmembrane region" description="Helical" evidence="2">
    <location>
        <begin position="600"/>
        <end position="618"/>
    </location>
</feature>
<keyword evidence="2" id="KW-1133">Transmembrane helix</keyword>
<feature type="compositionally biased region" description="Basic and acidic residues" evidence="1">
    <location>
        <begin position="816"/>
        <end position="830"/>
    </location>
</feature>
<reference evidence="4 5" key="1">
    <citation type="submission" date="2015-07" db="EMBL/GenBank/DDBJ databases">
        <title>The genome of Habropoda laboriosa.</title>
        <authorList>
            <person name="Pan H."/>
            <person name="Kapheim K."/>
        </authorList>
    </citation>
    <scope>NUCLEOTIDE SEQUENCE [LARGE SCALE GENOMIC DNA]</scope>
    <source>
        <strain evidence="4">0110345459</strain>
    </source>
</reference>
<feature type="transmembrane region" description="Helical" evidence="2">
    <location>
        <begin position="386"/>
        <end position="405"/>
    </location>
</feature>
<dbReference type="InterPro" id="IPR002656">
    <property type="entry name" value="Acyl_transf_3_dom"/>
</dbReference>
<evidence type="ECO:0000313" key="5">
    <source>
        <dbReference type="Proteomes" id="UP000053825"/>
    </source>
</evidence>
<evidence type="ECO:0000256" key="1">
    <source>
        <dbReference type="SAM" id="MobiDB-lite"/>
    </source>
</evidence>
<feature type="transmembrane region" description="Helical" evidence="2">
    <location>
        <begin position="337"/>
        <end position="365"/>
    </location>
</feature>
<dbReference type="GO" id="GO:0016747">
    <property type="term" value="F:acyltransferase activity, transferring groups other than amino-acyl groups"/>
    <property type="evidence" value="ECO:0007669"/>
    <property type="project" value="InterPro"/>
</dbReference>
<proteinExistence type="predicted"/>
<dbReference type="Pfam" id="PF20146">
    <property type="entry name" value="NRF"/>
    <property type="match status" value="1"/>
</dbReference>
<dbReference type="AlphaFoldDB" id="A0A0L7R616"/>
<feature type="domain" description="Nose resistant-to-fluoxetine protein N-terminal" evidence="3">
    <location>
        <begin position="73"/>
        <end position="214"/>
    </location>
</feature>
<sequence>MRSINFYRTSIFSSDIRNFTYRSISSSMGGSFVGYLFIVLLIGSGGTAGAVDKPDIVLMDFLAKPFVPSDGASEQCLRDSAMYLRELDRYAPWALQMYDASVKIPAGVITGNYQQLGNYDECLQVRSAHGFTGKACSAKVNFEIAKDNGKPRQPDMGDLLLNVAIASGYTKWKGRSVNYEWMWCVPSTCNHTEIQEAVELGLDPLKVEDRVDMVVNVSCRTAETDRPVFDVTDWIYISILAIFVVIIIASTSYDIAKQGHLSTLNRKDRRHGLLTSFSVYTNGKNLLRTDRHRDSIRCLDGLRYISICWIIYGHTHYTEVVGVKMNLSDITQMHENWANMLVLNANIITDIFFLISGVLMAYTALIKNEKDSRGRFDVIGLYLHRYLRLTPAYAMMIGFYATLFYKVGSGPHWDQWVGANRDYCQENWWTNLLYVNNYVHLPRICMSQSWYLATDMQLVWLSPIFLYPMLKLTREMFFWLVFALGLFASVLIPFLITFNMKLSGTMLYYKDNTDVANVYIEIYTKVYSRYGSYIIGMALGYLLYKSRSRVLKIRPMYVIFGWLVAVVSGFFIFICPRWMYFDDRAYDRLEASFYAGLHRQIFALSISWIIFCCARGYGGFVSQFLSWKGWVPFSKLTYSAYLCHYVFLLTEVGSVRTTGILSAMAVLRSFFSNLCLTLILSALWTICFEMPFMTLDRTLLSHRRTSSKLSSKPNQGKIYGSTDSSKEIYRSTEESSATISQSCEDAFRQKPRKDNIYDSQEKYQQGVYRSSVRQDLKSQDTEDRCPFIFVIGSDGNSWSKTRNVHQNNGFNDDSDESFKSIAEHRNDRGYESIMSEDTTRKDGIRESEQVNAS</sequence>
<feature type="transmembrane region" description="Helical" evidence="2">
    <location>
        <begin position="234"/>
        <end position="256"/>
    </location>
</feature>
<feature type="transmembrane region" description="Helical" evidence="2">
    <location>
        <begin position="630"/>
        <end position="650"/>
    </location>
</feature>
<feature type="compositionally biased region" description="Basic and acidic residues" evidence="1">
    <location>
        <begin position="837"/>
        <end position="853"/>
    </location>
</feature>
<organism evidence="4 5">
    <name type="scientific">Habropoda laboriosa</name>
    <dbReference type="NCBI Taxonomy" id="597456"/>
    <lineage>
        <taxon>Eukaryota</taxon>
        <taxon>Metazoa</taxon>
        <taxon>Ecdysozoa</taxon>
        <taxon>Arthropoda</taxon>
        <taxon>Hexapoda</taxon>
        <taxon>Insecta</taxon>
        <taxon>Pterygota</taxon>
        <taxon>Neoptera</taxon>
        <taxon>Endopterygota</taxon>
        <taxon>Hymenoptera</taxon>
        <taxon>Apocrita</taxon>
        <taxon>Aculeata</taxon>
        <taxon>Apoidea</taxon>
        <taxon>Anthophila</taxon>
        <taxon>Apidae</taxon>
        <taxon>Habropoda</taxon>
    </lineage>
</organism>
<dbReference type="PANTHER" id="PTHR11161:SF0">
    <property type="entry name" value="O-ACYLTRANSFERASE LIKE PROTEIN"/>
    <property type="match status" value="1"/>
</dbReference>
<protein>
    <submittedName>
        <fullName evidence="4">Nose resistant to fluoxetine protein 6</fullName>
    </submittedName>
</protein>
<feature type="compositionally biased region" description="Polar residues" evidence="1">
    <location>
        <begin position="798"/>
        <end position="811"/>
    </location>
</feature>
<dbReference type="InterPro" id="IPR006621">
    <property type="entry name" value="Nose-resist-to-fluoxetine_N"/>
</dbReference>
<accession>A0A0L7R616</accession>
<dbReference type="Pfam" id="PF01757">
    <property type="entry name" value="Acyl_transf_3"/>
    <property type="match status" value="1"/>
</dbReference>
<dbReference type="EMBL" id="KQ414648">
    <property type="protein sequence ID" value="KOC66332.1"/>
    <property type="molecule type" value="Genomic_DNA"/>
</dbReference>
<feature type="compositionally biased region" description="Basic and acidic residues" evidence="1">
    <location>
        <begin position="724"/>
        <end position="733"/>
    </location>
</feature>
<keyword evidence="5" id="KW-1185">Reference proteome</keyword>
<dbReference type="PANTHER" id="PTHR11161">
    <property type="entry name" value="O-ACYLTRANSFERASE"/>
    <property type="match status" value="1"/>
</dbReference>
<feature type="transmembrane region" description="Helical" evidence="2">
    <location>
        <begin position="477"/>
        <end position="498"/>
    </location>
</feature>
<keyword evidence="2" id="KW-0812">Transmembrane</keyword>
<feature type="region of interest" description="Disordered" evidence="1">
    <location>
        <begin position="706"/>
        <end position="741"/>
    </location>
</feature>
<keyword evidence="2" id="KW-0472">Membrane</keyword>
<gene>
    <name evidence="4" type="ORF">WH47_07401</name>
</gene>